<comment type="catalytic activity">
    <reaction evidence="11">
        <text>a tRNA with a 3' CCA end + 2 CTP + ATP = a tRNA with a 3' CCACCA end + 3 diphosphate</text>
        <dbReference type="Rhea" id="RHEA:76235"/>
        <dbReference type="Rhea" id="RHEA-COMP:10468"/>
        <dbReference type="Rhea" id="RHEA-COMP:18655"/>
        <dbReference type="ChEBI" id="CHEBI:30616"/>
        <dbReference type="ChEBI" id="CHEBI:33019"/>
        <dbReference type="ChEBI" id="CHEBI:37563"/>
        <dbReference type="ChEBI" id="CHEBI:83071"/>
        <dbReference type="ChEBI" id="CHEBI:195187"/>
    </reaction>
</comment>
<sequence>MIQSFGTPASYLVLEKLEQHEHEAVFVGGAVRDYILGKRATDIDIATSAEPNEVKKIFSNTVDVGIAHGTVLVVLDQEPIEVTTFRTEGTYSDARRPDEVQFVKSLREDLLRRDFTFNALAMTKDGKLIDLFGGQEDLKHKIIRAVGVPEERFHEDALRMMRALRFAAVLDFNLESATFEAICNQAERLENVSVERIKMEMDKLFLGSNPMAAFQLFKETGLHKAVPLYPEKMLGVESALPFASVKEGWAFFLVAGGYSASALSQAYKLSNEEKRFIAEVETAYAIRKERPFTVDELYIYDVPVLEAAEKFYRARAMDRSFASFPQFKEEKNKLPIQSPRDLQVNGKDLLKWADVKGGRWTGEWMKRIEAAVLHGRCENDPNKIREWFMNDFNSKK</sequence>
<feature type="binding site" evidence="11">
    <location>
        <position position="44"/>
    </location>
    <ligand>
        <name>Mg(2+)</name>
        <dbReference type="ChEBI" id="CHEBI:18420"/>
    </ligand>
</feature>
<dbReference type="Pfam" id="PF12627">
    <property type="entry name" value="PolyA_pol_RNAbd"/>
    <property type="match status" value="1"/>
</dbReference>
<dbReference type="InterPro" id="IPR032828">
    <property type="entry name" value="PolyA_RNA-bd"/>
</dbReference>
<keyword evidence="8 11" id="KW-0067">ATP-binding</keyword>
<reference evidence="15 16" key="1">
    <citation type="submission" date="2018-06" db="EMBL/GenBank/DDBJ databases">
        <authorList>
            <consortium name="Pathogen Informatics"/>
            <person name="Doyle S."/>
        </authorList>
    </citation>
    <scope>NUCLEOTIDE SEQUENCE [LARGE SCALE GENOMIC DNA]</scope>
    <source>
        <strain evidence="16">ATCC 11859 / DSM 33 / NCIB 8841 / NCTC 4822</strain>
    </source>
</reference>
<feature type="binding site" evidence="11">
    <location>
        <position position="113"/>
    </location>
    <ligand>
        <name>ATP</name>
        <dbReference type="ChEBI" id="CHEBI:30616"/>
    </ligand>
</feature>
<evidence type="ECO:0000256" key="10">
    <source>
        <dbReference type="ARBA" id="ARBA00022884"/>
    </source>
</evidence>
<comment type="cofactor">
    <cofactor evidence="1 11">
        <name>Mg(2+)</name>
        <dbReference type="ChEBI" id="CHEBI:18420"/>
    </cofactor>
</comment>
<feature type="binding site" evidence="11">
    <location>
        <position position="159"/>
    </location>
    <ligand>
        <name>ATP</name>
        <dbReference type="ChEBI" id="CHEBI:30616"/>
    </ligand>
</feature>
<dbReference type="NCBIfam" id="NF009814">
    <property type="entry name" value="PRK13299.1"/>
    <property type="match status" value="1"/>
</dbReference>
<keyword evidence="4 11" id="KW-0548">Nucleotidyltransferase</keyword>
<dbReference type="AlphaFoldDB" id="A0A380BML8"/>
<dbReference type="EMBL" id="UGYZ01000002">
    <property type="protein sequence ID" value="SUJ02836.1"/>
    <property type="molecule type" value="Genomic_DNA"/>
</dbReference>
<dbReference type="GO" id="GO:0000049">
    <property type="term" value="F:tRNA binding"/>
    <property type="evidence" value="ECO:0007669"/>
    <property type="project" value="UniProtKB-UniRule"/>
</dbReference>
<dbReference type="HAMAP" id="MF_01263">
    <property type="entry name" value="CCA_bact_type3"/>
    <property type="match status" value="1"/>
</dbReference>
<feature type="binding site" evidence="11">
    <location>
        <position position="165"/>
    </location>
    <ligand>
        <name>CTP</name>
        <dbReference type="ChEBI" id="CHEBI:37563"/>
    </ligand>
</feature>
<dbReference type="SUPFAM" id="SSF81301">
    <property type="entry name" value="Nucleotidyltransferase"/>
    <property type="match status" value="1"/>
</dbReference>
<proteinExistence type="inferred from homology"/>
<dbReference type="InterPro" id="IPR043519">
    <property type="entry name" value="NT_sf"/>
</dbReference>
<dbReference type="Gene3D" id="3.30.460.10">
    <property type="entry name" value="Beta Polymerase, domain 2"/>
    <property type="match status" value="1"/>
</dbReference>
<feature type="domain" description="CCA-adding enzyme C-terminal" evidence="14">
    <location>
        <begin position="242"/>
        <end position="387"/>
    </location>
</feature>
<evidence type="ECO:0000256" key="6">
    <source>
        <dbReference type="ARBA" id="ARBA00022741"/>
    </source>
</evidence>
<dbReference type="PANTHER" id="PTHR46173">
    <property type="entry name" value="CCA TRNA NUCLEOTIDYLTRANSFERASE 1, MITOCHONDRIAL"/>
    <property type="match status" value="1"/>
</dbReference>
<evidence type="ECO:0000259" key="14">
    <source>
        <dbReference type="Pfam" id="PF13735"/>
    </source>
</evidence>
<evidence type="ECO:0000256" key="9">
    <source>
        <dbReference type="ARBA" id="ARBA00022842"/>
    </source>
</evidence>
<evidence type="ECO:0000256" key="7">
    <source>
        <dbReference type="ARBA" id="ARBA00022800"/>
    </source>
</evidence>
<evidence type="ECO:0000259" key="13">
    <source>
        <dbReference type="Pfam" id="PF12627"/>
    </source>
</evidence>
<dbReference type="GO" id="GO:0160016">
    <property type="term" value="F:CCACCA tRNA nucleotidyltransferase activity"/>
    <property type="evidence" value="ECO:0007669"/>
    <property type="project" value="RHEA"/>
</dbReference>
<evidence type="ECO:0000256" key="4">
    <source>
        <dbReference type="ARBA" id="ARBA00022695"/>
    </source>
</evidence>
<keyword evidence="10 11" id="KW-0694">RNA-binding</keyword>
<keyword evidence="2 11" id="KW-0808">Transferase</keyword>
<dbReference type="Gene3D" id="1.10.3090.10">
    <property type="entry name" value="cca-adding enzyme, domain 2"/>
    <property type="match status" value="1"/>
</dbReference>
<dbReference type="GO" id="GO:0005524">
    <property type="term" value="F:ATP binding"/>
    <property type="evidence" value="ECO:0007669"/>
    <property type="project" value="UniProtKB-UniRule"/>
</dbReference>
<evidence type="ECO:0000256" key="5">
    <source>
        <dbReference type="ARBA" id="ARBA00022723"/>
    </source>
</evidence>
<dbReference type="Pfam" id="PF01743">
    <property type="entry name" value="PolyA_pol"/>
    <property type="match status" value="1"/>
</dbReference>
<dbReference type="Proteomes" id="UP000254519">
    <property type="component" value="Unassembled WGS sequence"/>
</dbReference>
<dbReference type="GO" id="GO:0004810">
    <property type="term" value="F:CCA tRNA nucleotidyltransferase activity"/>
    <property type="evidence" value="ECO:0007669"/>
    <property type="project" value="UniProtKB-UniRule"/>
</dbReference>
<dbReference type="PANTHER" id="PTHR46173:SF1">
    <property type="entry name" value="CCA TRNA NUCLEOTIDYLTRANSFERASE 1, MITOCHONDRIAL"/>
    <property type="match status" value="1"/>
</dbReference>
<dbReference type="GO" id="GO:0000287">
    <property type="term" value="F:magnesium ion binding"/>
    <property type="evidence" value="ECO:0007669"/>
    <property type="project" value="UniProtKB-UniRule"/>
</dbReference>
<dbReference type="InterPro" id="IPR023068">
    <property type="entry name" value="CCA-adding_enz_firmicutes"/>
</dbReference>
<evidence type="ECO:0000256" key="2">
    <source>
        <dbReference type="ARBA" id="ARBA00022679"/>
    </source>
</evidence>
<keyword evidence="16" id="KW-1185">Reference proteome</keyword>
<feature type="binding site" evidence="11">
    <location>
        <position position="165"/>
    </location>
    <ligand>
        <name>ATP</name>
        <dbReference type="ChEBI" id="CHEBI:30616"/>
    </ligand>
</feature>
<dbReference type="InterPro" id="IPR050264">
    <property type="entry name" value="Bact_CCA-adding_enz_type3_sf"/>
</dbReference>
<feature type="binding site" evidence="11">
    <location>
        <position position="32"/>
    </location>
    <ligand>
        <name>ATP</name>
        <dbReference type="ChEBI" id="CHEBI:30616"/>
    </ligand>
</feature>
<keyword evidence="7 11" id="KW-0692">RNA repair</keyword>
<accession>A0A380BML8</accession>
<evidence type="ECO:0000256" key="1">
    <source>
        <dbReference type="ARBA" id="ARBA00001946"/>
    </source>
</evidence>
<comment type="subunit">
    <text evidence="11">Homodimer.</text>
</comment>
<dbReference type="RefSeq" id="WP_115360686.1">
    <property type="nucleotide sequence ID" value="NZ_CP038012.1"/>
</dbReference>
<protein>
    <recommendedName>
        <fullName evidence="11">CCA-adding enzyme</fullName>
        <ecNumber evidence="11">2.7.7.72</ecNumber>
    </recommendedName>
    <alternativeName>
        <fullName evidence="11">CCA tRNA nucleotidyltransferase</fullName>
    </alternativeName>
    <alternativeName>
        <fullName evidence="11">tRNA CCA-pyrophosphorylase</fullName>
    </alternativeName>
    <alternativeName>
        <fullName evidence="11">tRNA adenylyl-/cytidylyl- transferase</fullName>
    </alternativeName>
    <alternativeName>
        <fullName evidence="11">tRNA nucleotidyltransferase</fullName>
    </alternativeName>
    <alternativeName>
        <fullName evidence="11">tRNA-NT</fullName>
    </alternativeName>
</protein>
<keyword evidence="5 11" id="KW-0479">Metal-binding</keyword>
<feature type="binding site" evidence="11">
    <location>
        <position position="29"/>
    </location>
    <ligand>
        <name>ATP</name>
        <dbReference type="ChEBI" id="CHEBI:30616"/>
    </ligand>
</feature>
<comment type="function">
    <text evidence="11">Catalyzes the addition and repair of the essential 3'-terminal CCA sequence in tRNAs without using a nucleic acid template. Adds these three nucleotides in the order of C, C, and A to the tRNA nucleotide-73, using CTP and ATP as substrates and producing inorganic pyrophosphate. tRNA 3'-terminal CCA addition is required both for tRNA processing and repair. Also involved in tRNA surveillance by mediating tandem CCA addition to generate a CCACCA at the 3' terminus of unstable tRNAs. While stable tRNAs receive only 3'-terminal CCA, unstable tRNAs are marked with CCACCA and rapidly degraded.</text>
</comment>
<keyword evidence="6 11" id="KW-0547">Nucleotide-binding</keyword>
<evidence type="ECO:0000259" key="12">
    <source>
        <dbReference type="Pfam" id="PF01743"/>
    </source>
</evidence>
<feature type="binding site" evidence="11">
    <location>
        <position position="32"/>
    </location>
    <ligand>
        <name>CTP</name>
        <dbReference type="ChEBI" id="CHEBI:37563"/>
    </ligand>
</feature>
<feature type="binding site" evidence="11">
    <location>
        <position position="162"/>
    </location>
    <ligand>
        <name>ATP</name>
        <dbReference type="ChEBI" id="CHEBI:30616"/>
    </ligand>
</feature>
<feature type="binding site" evidence="11">
    <location>
        <position position="159"/>
    </location>
    <ligand>
        <name>CTP</name>
        <dbReference type="ChEBI" id="CHEBI:37563"/>
    </ligand>
</feature>
<comment type="miscellaneous">
    <text evidence="11">A single active site specifically recognizes both ATP and CTP and is responsible for their addition.</text>
</comment>
<evidence type="ECO:0000313" key="16">
    <source>
        <dbReference type="Proteomes" id="UP000254519"/>
    </source>
</evidence>
<dbReference type="GO" id="GO:0042245">
    <property type="term" value="P:RNA repair"/>
    <property type="evidence" value="ECO:0007669"/>
    <property type="project" value="UniProtKB-KW"/>
</dbReference>
<dbReference type="GO" id="GO:0001680">
    <property type="term" value="P:tRNA 3'-terminal CCA addition"/>
    <property type="evidence" value="ECO:0007669"/>
    <property type="project" value="UniProtKB-UniRule"/>
</dbReference>
<evidence type="ECO:0000256" key="11">
    <source>
        <dbReference type="HAMAP-Rule" id="MF_01263"/>
    </source>
</evidence>
<dbReference type="Pfam" id="PF13735">
    <property type="entry name" value="tRNA_NucTran2_2"/>
    <property type="match status" value="1"/>
</dbReference>
<dbReference type="Gene3D" id="1.10.246.80">
    <property type="match status" value="1"/>
</dbReference>
<feature type="domain" description="Poly A polymerase head" evidence="12">
    <location>
        <begin position="26"/>
        <end position="144"/>
    </location>
</feature>
<feature type="binding site" evidence="11">
    <location>
        <position position="162"/>
    </location>
    <ligand>
        <name>CTP</name>
        <dbReference type="ChEBI" id="CHEBI:37563"/>
    </ligand>
</feature>
<evidence type="ECO:0000256" key="8">
    <source>
        <dbReference type="ARBA" id="ARBA00022840"/>
    </source>
</evidence>
<feature type="binding site" evidence="11">
    <location>
        <position position="113"/>
    </location>
    <ligand>
        <name>CTP</name>
        <dbReference type="ChEBI" id="CHEBI:37563"/>
    </ligand>
</feature>
<gene>
    <name evidence="11 15" type="primary">cca</name>
    <name evidence="15" type="ORF">NCTC4822_01306</name>
</gene>
<keyword evidence="9 11" id="KW-0460">Magnesium</keyword>
<dbReference type="SUPFAM" id="SSF81891">
    <property type="entry name" value="Poly A polymerase C-terminal region-like"/>
    <property type="match status" value="1"/>
</dbReference>
<feature type="binding site" evidence="11">
    <location>
        <position position="42"/>
    </location>
    <ligand>
        <name>Mg(2+)</name>
        <dbReference type="ChEBI" id="CHEBI:18420"/>
    </ligand>
</feature>
<dbReference type="CDD" id="cd05398">
    <property type="entry name" value="NT_ClassII-CCAase"/>
    <property type="match status" value="1"/>
</dbReference>
<name>A0A380BML8_SPOPA</name>
<feature type="binding site" evidence="11">
    <location>
        <position position="156"/>
    </location>
    <ligand>
        <name>ATP</name>
        <dbReference type="ChEBI" id="CHEBI:30616"/>
    </ligand>
</feature>
<feature type="binding site" evidence="11">
    <location>
        <position position="156"/>
    </location>
    <ligand>
        <name>CTP</name>
        <dbReference type="ChEBI" id="CHEBI:37563"/>
    </ligand>
</feature>
<dbReference type="EC" id="2.7.7.72" evidence="11"/>
<dbReference type="OrthoDB" id="9805698at2"/>
<comment type="catalytic activity">
    <reaction evidence="11">
        <text>a tRNA precursor + 2 CTP + ATP = a tRNA with a 3' CCA end + 3 diphosphate</text>
        <dbReference type="Rhea" id="RHEA:14433"/>
        <dbReference type="Rhea" id="RHEA-COMP:10465"/>
        <dbReference type="Rhea" id="RHEA-COMP:10468"/>
        <dbReference type="ChEBI" id="CHEBI:30616"/>
        <dbReference type="ChEBI" id="CHEBI:33019"/>
        <dbReference type="ChEBI" id="CHEBI:37563"/>
        <dbReference type="ChEBI" id="CHEBI:74896"/>
        <dbReference type="ChEBI" id="CHEBI:83071"/>
        <dbReference type="EC" id="2.7.7.72"/>
    </reaction>
</comment>
<feature type="domain" description="tRNA nucleotidyltransferase/poly(A) polymerase RNA and SrmB- binding" evidence="13">
    <location>
        <begin position="171"/>
        <end position="226"/>
    </location>
</feature>
<dbReference type="InterPro" id="IPR032810">
    <property type="entry name" value="CCA-adding_enz_C"/>
</dbReference>
<evidence type="ECO:0000313" key="15">
    <source>
        <dbReference type="EMBL" id="SUJ02836.1"/>
    </source>
</evidence>
<organism evidence="15 16">
    <name type="scientific">Sporosarcina pasteurii</name>
    <name type="common">Bacillus pasteurii</name>
    <dbReference type="NCBI Taxonomy" id="1474"/>
    <lineage>
        <taxon>Bacteria</taxon>
        <taxon>Bacillati</taxon>
        <taxon>Bacillota</taxon>
        <taxon>Bacilli</taxon>
        <taxon>Bacillales</taxon>
        <taxon>Caryophanaceae</taxon>
        <taxon>Sporosarcina</taxon>
    </lineage>
</organism>
<dbReference type="InterPro" id="IPR002646">
    <property type="entry name" value="PolA_pol_head_dom"/>
</dbReference>
<keyword evidence="3 11" id="KW-0819">tRNA processing</keyword>
<feature type="binding site" evidence="11">
    <location>
        <position position="29"/>
    </location>
    <ligand>
        <name>CTP</name>
        <dbReference type="ChEBI" id="CHEBI:37563"/>
    </ligand>
</feature>
<comment type="similarity">
    <text evidence="11">Belongs to the tRNA nucleotidyltransferase/poly(A) polymerase family. Bacterial CCA-adding enzyme type 3 subfamily.</text>
</comment>
<evidence type="ECO:0000256" key="3">
    <source>
        <dbReference type="ARBA" id="ARBA00022694"/>
    </source>
</evidence>